<dbReference type="KEGG" id="chy:CHY_2025"/>
<evidence type="ECO:0000313" key="2">
    <source>
        <dbReference type="Proteomes" id="UP000002706"/>
    </source>
</evidence>
<dbReference type="AlphaFoldDB" id="Q3AAJ0"/>
<reference evidence="1 2" key="1">
    <citation type="journal article" date="2005" name="PLoS Genet.">
        <title>Life in hot carbon monoxide: the complete genome sequence of Carboxydothermus hydrogenoformans Z-2901.</title>
        <authorList>
            <person name="Wu M."/>
            <person name="Ren Q."/>
            <person name="Durkin A.S."/>
            <person name="Daugherty S.C."/>
            <person name="Brinkac L.M."/>
            <person name="Dodson R.J."/>
            <person name="Madupu R."/>
            <person name="Sullivan S.A."/>
            <person name="Kolonay J.F."/>
            <person name="Haft D.H."/>
            <person name="Nelson W.C."/>
            <person name="Tallon L.J."/>
            <person name="Jones K.M."/>
            <person name="Ulrich L.E."/>
            <person name="Gonzalez J.M."/>
            <person name="Zhulin I.B."/>
            <person name="Robb F.T."/>
            <person name="Eisen J.A."/>
        </authorList>
    </citation>
    <scope>NUCLEOTIDE SEQUENCE [LARGE SCALE GENOMIC DNA]</scope>
    <source>
        <strain evidence="2">ATCC BAA-161 / DSM 6008 / Z-2901</strain>
    </source>
</reference>
<sequence>MLKPLIPGLKPGAWPARRTSIQTIFTAPGNFGLKINFFGLYFCCQ</sequence>
<dbReference type="Proteomes" id="UP000002706">
    <property type="component" value="Chromosome"/>
</dbReference>
<proteinExistence type="predicted"/>
<dbReference type="InParanoid" id="Q3AAJ0"/>
<keyword evidence="2" id="KW-1185">Reference proteome</keyword>
<accession>Q3AAJ0</accession>
<organism evidence="1 2">
    <name type="scientific">Carboxydothermus hydrogenoformans (strain ATCC BAA-161 / DSM 6008 / Z-2901)</name>
    <dbReference type="NCBI Taxonomy" id="246194"/>
    <lineage>
        <taxon>Bacteria</taxon>
        <taxon>Bacillati</taxon>
        <taxon>Bacillota</taxon>
        <taxon>Clostridia</taxon>
        <taxon>Thermoanaerobacterales</taxon>
        <taxon>Thermoanaerobacteraceae</taxon>
        <taxon>Carboxydothermus</taxon>
    </lineage>
</organism>
<evidence type="ECO:0000313" key="1">
    <source>
        <dbReference type="EMBL" id="ABB14424.1"/>
    </source>
</evidence>
<gene>
    <name evidence="1" type="ordered locus">CHY_2025</name>
</gene>
<dbReference type="HOGENOM" id="CLU_3197580_0_0_9"/>
<dbReference type="EMBL" id="CP000141">
    <property type="protein sequence ID" value="ABB14424.1"/>
    <property type="molecule type" value="Genomic_DNA"/>
</dbReference>
<protein>
    <submittedName>
        <fullName evidence="1">Uncharacterized protein</fullName>
    </submittedName>
</protein>
<dbReference type="STRING" id="246194.CHY_2025"/>
<name>Q3AAJ0_CARHZ</name>